<evidence type="ECO:0000313" key="1">
    <source>
        <dbReference type="EMBL" id="CEK51831.1"/>
    </source>
</evidence>
<dbReference type="EMBL" id="HACG01004966">
    <property type="protein sequence ID" value="CEK51831.1"/>
    <property type="molecule type" value="Transcribed_RNA"/>
</dbReference>
<feature type="non-terminal residue" evidence="1">
    <location>
        <position position="1"/>
    </location>
</feature>
<reference evidence="1" key="1">
    <citation type="submission" date="2014-12" db="EMBL/GenBank/DDBJ databases">
        <title>Insight into the proteome of Arion vulgaris.</title>
        <authorList>
            <person name="Aradska J."/>
            <person name="Bulat T."/>
            <person name="Smidak R."/>
            <person name="Sarate P."/>
            <person name="Gangsoo J."/>
            <person name="Sialana F."/>
            <person name="Bilban M."/>
            <person name="Lubec G."/>
        </authorList>
    </citation>
    <scope>NUCLEOTIDE SEQUENCE</scope>
    <source>
        <tissue evidence="1">Skin</tissue>
    </source>
</reference>
<accession>A0A0B6Y7M1</accession>
<proteinExistence type="predicted"/>
<name>A0A0B6Y7M1_9EUPU</name>
<organism evidence="1">
    <name type="scientific">Arion vulgaris</name>
    <dbReference type="NCBI Taxonomy" id="1028688"/>
    <lineage>
        <taxon>Eukaryota</taxon>
        <taxon>Metazoa</taxon>
        <taxon>Spiralia</taxon>
        <taxon>Lophotrochozoa</taxon>
        <taxon>Mollusca</taxon>
        <taxon>Gastropoda</taxon>
        <taxon>Heterobranchia</taxon>
        <taxon>Euthyneura</taxon>
        <taxon>Panpulmonata</taxon>
        <taxon>Eupulmonata</taxon>
        <taxon>Stylommatophora</taxon>
        <taxon>Helicina</taxon>
        <taxon>Arionoidea</taxon>
        <taxon>Arionidae</taxon>
        <taxon>Arion</taxon>
    </lineage>
</organism>
<gene>
    <name evidence="1" type="primary">ORF14589</name>
</gene>
<protein>
    <submittedName>
        <fullName evidence="1">Uncharacterized protein</fullName>
    </submittedName>
</protein>
<dbReference type="AlphaFoldDB" id="A0A0B6Y7M1"/>
<sequence length="61" mass="7218">PYIHRRIIGLDSEEKKGQNHHYTLRRHHNKNSIATRELSTNFGAEQRAIVNAMKILQQRKI</sequence>